<protein>
    <recommendedName>
        <fullName evidence="8">Major facilitator superfamily (MFS) profile domain-containing protein</fullName>
    </recommendedName>
</protein>
<evidence type="ECO:0000256" key="4">
    <source>
        <dbReference type="ARBA" id="ARBA00023136"/>
    </source>
</evidence>
<dbReference type="AlphaFoldDB" id="B4NGD2"/>
<feature type="transmembrane region" description="Helical" evidence="5">
    <location>
        <begin position="402"/>
        <end position="421"/>
    </location>
</feature>
<keyword evidence="3 5" id="KW-1133">Transmembrane helix</keyword>
<dbReference type="SUPFAM" id="SSF103473">
    <property type="entry name" value="MFS general substrate transporter"/>
    <property type="match status" value="1"/>
</dbReference>
<dbReference type="Proteomes" id="UP000007798">
    <property type="component" value="Unassembled WGS sequence"/>
</dbReference>
<evidence type="ECO:0008006" key="8">
    <source>
        <dbReference type="Google" id="ProtNLM"/>
    </source>
</evidence>
<feature type="transmembrane region" description="Helical" evidence="5">
    <location>
        <begin position="71"/>
        <end position="92"/>
    </location>
</feature>
<sequence>MSEQSYISDTPKGRRLSPIPDIMAQISHISTNTDPEGSESPVISRRDNTQPEEDIIAHILGDFGVWQLRSILIIFLCKIPAAWFMALIIFTAPEIYPGEEFNCDTNSYGAADNCTVSVDQCYVVVAYGNSSYAMRQCQKFHYAQKFRSLIMEFDLVCLCDIFVAWSQYWHLFGMFIGGVVATRLLRVLSPRRVYATGIWALLGCGLITGLVNDFSLHCAFRCLSAVSCSFMITAGQAIFTDITAGKHRQGALLMYDTFWALALIFLPGIASFAHSWRHIYLGITLPSIAIVVLLPWTPDSPRWLLKHTKNSRDTVDLILQAARINDRLFKVPKDLPLQLELLREKLLDQPPPARWLELWRGKKRVKLYMIVTHMALATFLISHMGLLLNIRSFGRDYLAPNTMGIGFAELLGCFLALHLTFHHNTRKWQWAGGFCILGGLVGCLCWFFSDVEMPEVYEIILWMFFAALPKAAVSCAQSMILACMGELVPPEQNAPFAFSVVTWARVWLLSASFLTMLKQLHIALSLTAFCVLVILGGLCTCCLVTPKKEEPKIVRQTSQLLR</sequence>
<feature type="transmembrane region" description="Helical" evidence="5">
    <location>
        <begin position="251"/>
        <end position="273"/>
    </location>
</feature>
<dbReference type="InterPro" id="IPR036259">
    <property type="entry name" value="MFS_trans_sf"/>
</dbReference>
<keyword evidence="7" id="KW-1185">Reference proteome</keyword>
<proteinExistence type="predicted"/>
<dbReference type="InParanoid" id="B4NGD2"/>
<feature type="transmembrane region" description="Helical" evidence="5">
    <location>
        <begin position="193"/>
        <end position="212"/>
    </location>
</feature>
<organism evidence="6 7">
    <name type="scientific">Drosophila willistoni</name>
    <name type="common">Fruit fly</name>
    <dbReference type="NCBI Taxonomy" id="7260"/>
    <lineage>
        <taxon>Eukaryota</taxon>
        <taxon>Metazoa</taxon>
        <taxon>Ecdysozoa</taxon>
        <taxon>Arthropoda</taxon>
        <taxon>Hexapoda</taxon>
        <taxon>Insecta</taxon>
        <taxon>Pterygota</taxon>
        <taxon>Neoptera</taxon>
        <taxon>Endopterygota</taxon>
        <taxon>Diptera</taxon>
        <taxon>Brachycera</taxon>
        <taxon>Muscomorpha</taxon>
        <taxon>Ephydroidea</taxon>
        <taxon>Drosophilidae</taxon>
        <taxon>Drosophila</taxon>
        <taxon>Sophophora</taxon>
    </lineage>
</organism>
<dbReference type="CDD" id="cd17317">
    <property type="entry name" value="MFS_SLC22"/>
    <property type="match status" value="1"/>
</dbReference>
<evidence type="ECO:0000313" key="6">
    <source>
        <dbReference type="EMBL" id="EDW83349.2"/>
    </source>
</evidence>
<keyword evidence="4 5" id="KW-0472">Membrane</keyword>
<keyword evidence="2 5" id="KW-0812">Transmembrane</keyword>
<dbReference type="EMBL" id="CH964251">
    <property type="protein sequence ID" value="EDW83349.2"/>
    <property type="molecule type" value="Genomic_DNA"/>
</dbReference>
<evidence type="ECO:0000256" key="2">
    <source>
        <dbReference type="ARBA" id="ARBA00022692"/>
    </source>
</evidence>
<dbReference type="KEGG" id="dwi:6649742"/>
<feature type="transmembrane region" description="Helical" evidence="5">
    <location>
        <begin position="168"/>
        <end position="186"/>
    </location>
</feature>
<feature type="transmembrane region" description="Helical" evidence="5">
    <location>
        <begin position="367"/>
        <end position="390"/>
    </location>
</feature>
<dbReference type="eggNOG" id="KOG0255">
    <property type="taxonomic scope" value="Eukaryota"/>
</dbReference>
<evidence type="ECO:0000256" key="3">
    <source>
        <dbReference type="ARBA" id="ARBA00022989"/>
    </source>
</evidence>
<gene>
    <name evidence="6" type="primary">Dwil\GK22803</name>
    <name evidence="6" type="ORF">Dwil_GK22803</name>
</gene>
<feature type="transmembrane region" description="Helical" evidence="5">
    <location>
        <begin position="218"/>
        <end position="239"/>
    </location>
</feature>
<dbReference type="GO" id="GO:0022857">
    <property type="term" value="F:transmembrane transporter activity"/>
    <property type="evidence" value="ECO:0007669"/>
    <property type="project" value="InterPro"/>
</dbReference>
<dbReference type="HOGENOM" id="CLU_015744_0_0_1"/>
<evidence type="ECO:0000256" key="5">
    <source>
        <dbReference type="SAM" id="Phobius"/>
    </source>
</evidence>
<dbReference type="Gene3D" id="1.20.1250.20">
    <property type="entry name" value="MFS general substrate transporter like domains"/>
    <property type="match status" value="1"/>
</dbReference>
<feature type="transmembrane region" description="Helical" evidence="5">
    <location>
        <begin position="428"/>
        <end position="449"/>
    </location>
</feature>
<reference evidence="6 7" key="1">
    <citation type="journal article" date="2007" name="Nature">
        <title>Evolution of genes and genomes on the Drosophila phylogeny.</title>
        <authorList>
            <consortium name="Drosophila 12 Genomes Consortium"/>
            <person name="Clark A.G."/>
            <person name="Eisen M.B."/>
            <person name="Smith D.R."/>
            <person name="Bergman C.M."/>
            <person name="Oliver B."/>
            <person name="Markow T.A."/>
            <person name="Kaufman T.C."/>
            <person name="Kellis M."/>
            <person name="Gelbart W."/>
            <person name="Iyer V.N."/>
            <person name="Pollard D.A."/>
            <person name="Sackton T.B."/>
            <person name="Larracuente A.M."/>
            <person name="Singh N.D."/>
            <person name="Abad J.P."/>
            <person name="Abt D.N."/>
            <person name="Adryan B."/>
            <person name="Aguade M."/>
            <person name="Akashi H."/>
            <person name="Anderson W.W."/>
            <person name="Aquadro C.F."/>
            <person name="Ardell D.H."/>
            <person name="Arguello R."/>
            <person name="Artieri C.G."/>
            <person name="Barbash D.A."/>
            <person name="Barker D."/>
            <person name="Barsanti P."/>
            <person name="Batterham P."/>
            <person name="Batzoglou S."/>
            <person name="Begun D."/>
            <person name="Bhutkar A."/>
            <person name="Blanco E."/>
            <person name="Bosak S.A."/>
            <person name="Bradley R.K."/>
            <person name="Brand A.D."/>
            <person name="Brent M.R."/>
            <person name="Brooks A.N."/>
            <person name="Brown R.H."/>
            <person name="Butlin R.K."/>
            <person name="Caggese C."/>
            <person name="Calvi B.R."/>
            <person name="Bernardo de Carvalho A."/>
            <person name="Caspi A."/>
            <person name="Castrezana S."/>
            <person name="Celniker S.E."/>
            <person name="Chang J.L."/>
            <person name="Chapple C."/>
            <person name="Chatterji S."/>
            <person name="Chinwalla A."/>
            <person name="Civetta A."/>
            <person name="Clifton S.W."/>
            <person name="Comeron J.M."/>
            <person name="Costello J.C."/>
            <person name="Coyne J.A."/>
            <person name="Daub J."/>
            <person name="David R.G."/>
            <person name="Delcher A.L."/>
            <person name="Delehaunty K."/>
            <person name="Do C.B."/>
            <person name="Ebling H."/>
            <person name="Edwards K."/>
            <person name="Eickbush T."/>
            <person name="Evans J.D."/>
            <person name="Filipski A."/>
            <person name="Findeiss S."/>
            <person name="Freyhult E."/>
            <person name="Fulton L."/>
            <person name="Fulton R."/>
            <person name="Garcia A.C."/>
            <person name="Gardiner A."/>
            <person name="Garfield D.A."/>
            <person name="Garvin B.E."/>
            <person name="Gibson G."/>
            <person name="Gilbert D."/>
            <person name="Gnerre S."/>
            <person name="Godfrey J."/>
            <person name="Good R."/>
            <person name="Gotea V."/>
            <person name="Gravely B."/>
            <person name="Greenberg A.J."/>
            <person name="Griffiths-Jones S."/>
            <person name="Gross S."/>
            <person name="Guigo R."/>
            <person name="Gustafson E.A."/>
            <person name="Haerty W."/>
            <person name="Hahn M.W."/>
            <person name="Halligan D.L."/>
            <person name="Halpern A.L."/>
            <person name="Halter G.M."/>
            <person name="Han M.V."/>
            <person name="Heger A."/>
            <person name="Hillier L."/>
            <person name="Hinrichs A.S."/>
            <person name="Holmes I."/>
            <person name="Hoskins R.A."/>
            <person name="Hubisz M.J."/>
            <person name="Hultmark D."/>
            <person name="Huntley M.A."/>
            <person name="Jaffe D.B."/>
            <person name="Jagadeeshan S."/>
            <person name="Jeck W.R."/>
            <person name="Johnson J."/>
            <person name="Jones C.D."/>
            <person name="Jordan W.C."/>
            <person name="Karpen G.H."/>
            <person name="Kataoka E."/>
            <person name="Keightley P.D."/>
            <person name="Kheradpour P."/>
            <person name="Kirkness E.F."/>
            <person name="Koerich L.B."/>
            <person name="Kristiansen K."/>
            <person name="Kudrna D."/>
            <person name="Kulathinal R.J."/>
            <person name="Kumar S."/>
            <person name="Kwok R."/>
            <person name="Lander E."/>
            <person name="Langley C.H."/>
            <person name="Lapoint R."/>
            <person name="Lazzaro B.P."/>
            <person name="Lee S.J."/>
            <person name="Levesque L."/>
            <person name="Li R."/>
            <person name="Lin C.F."/>
            <person name="Lin M.F."/>
            <person name="Lindblad-Toh K."/>
            <person name="Llopart A."/>
            <person name="Long M."/>
            <person name="Low L."/>
            <person name="Lozovsky E."/>
            <person name="Lu J."/>
            <person name="Luo M."/>
            <person name="Machado C.A."/>
            <person name="Makalowski W."/>
            <person name="Marzo M."/>
            <person name="Matsuda M."/>
            <person name="Matzkin L."/>
            <person name="McAllister B."/>
            <person name="McBride C.S."/>
            <person name="McKernan B."/>
            <person name="McKernan K."/>
            <person name="Mendez-Lago M."/>
            <person name="Minx P."/>
            <person name="Mollenhauer M.U."/>
            <person name="Montooth K."/>
            <person name="Mount S.M."/>
            <person name="Mu X."/>
            <person name="Myers E."/>
            <person name="Negre B."/>
            <person name="Newfeld S."/>
            <person name="Nielsen R."/>
            <person name="Noor M.A."/>
            <person name="O'Grady P."/>
            <person name="Pachter L."/>
            <person name="Papaceit M."/>
            <person name="Parisi M.J."/>
            <person name="Parisi M."/>
            <person name="Parts L."/>
            <person name="Pedersen J.S."/>
            <person name="Pesole G."/>
            <person name="Phillippy A.M."/>
            <person name="Ponting C.P."/>
            <person name="Pop M."/>
            <person name="Porcelli D."/>
            <person name="Powell J.R."/>
            <person name="Prohaska S."/>
            <person name="Pruitt K."/>
            <person name="Puig M."/>
            <person name="Quesneville H."/>
            <person name="Ram K.R."/>
            <person name="Rand D."/>
            <person name="Rasmussen M.D."/>
            <person name="Reed L.K."/>
            <person name="Reenan R."/>
            <person name="Reily A."/>
            <person name="Remington K.A."/>
            <person name="Rieger T.T."/>
            <person name="Ritchie M.G."/>
            <person name="Robin C."/>
            <person name="Rogers Y.H."/>
            <person name="Rohde C."/>
            <person name="Rozas J."/>
            <person name="Rubenfield M.J."/>
            <person name="Ruiz A."/>
            <person name="Russo S."/>
            <person name="Salzberg S.L."/>
            <person name="Sanchez-Gracia A."/>
            <person name="Saranga D.J."/>
            <person name="Sato H."/>
            <person name="Schaeffer S.W."/>
            <person name="Schatz M.C."/>
            <person name="Schlenke T."/>
            <person name="Schwartz R."/>
            <person name="Segarra C."/>
            <person name="Singh R.S."/>
            <person name="Sirot L."/>
            <person name="Sirota M."/>
            <person name="Sisneros N.B."/>
            <person name="Smith C.D."/>
            <person name="Smith T.F."/>
            <person name="Spieth J."/>
            <person name="Stage D.E."/>
            <person name="Stark A."/>
            <person name="Stephan W."/>
            <person name="Strausberg R.L."/>
            <person name="Strempel S."/>
            <person name="Sturgill D."/>
            <person name="Sutton G."/>
            <person name="Sutton G.G."/>
            <person name="Tao W."/>
            <person name="Teichmann S."/>
            <person name="Tobari Y.N."/>
            <person name="Tomimura Y."/>
            <person name="Tsolas J.M."/>
            <person name="Valente V.L."/>
            <person name="Venter E."/>
            <person name="Venter J.C."/>
            <person name="Vicario S."/>
            <person name="Vieira F.G."/>
            <person name="Vilella A.J."/>
            <person name="Villasante A."/>
            <person name="Walenz B."/>
            <person name="Wang J."/>
            <person name="Wasserman M."/>
            <person name="Watts T."/>
            <person name="Wilson D."/>
            <person name="Wilson R.K."/>
            <person name="Wing R.A."/>
            <person name="Wolfner M.F."/>
            <person name="Wong A."/>
            <person name="Wong G.K."/>
            <person name="Wu C.I."/>
            <person name="Wu G."/>
            <person name="Yamamoto D."/>
            <person name="Yang H.P."/>
            <person name="Yang S.P."/>
            <person name="Yorke J.A."/>
            <person name="Yoshida K."/>
            <person name="Zdobnov E."/>
            <person name="Zhang P."/>
            <person name="Zhang Y."/>
            <person name="Zimin A.V."/>
            <person name="Baldwin J."/>
            <person name="Abdouelleil A."/>
            <person name="Abdulkadir J."/>
            <person name="Abebe A."/>
            <person name="Abera B."/>
            <person name="Abreu J."/>
            <person name="Acer S.C."/>
            <person name="Aftuck L."/>
            <person name="Alexander A."/>
            <person name="An P."/>
            <person name="Anderson E."/>
            <person name="Anderson S."/>
            <person name="Arachi H."/>
            <person name="Azer M."/>
            <person name="Bachantsang P."/>
            <person name="Barry A."/>
            <person name="Bayul T."/>
            <person name="Berlin A."/>
            <person name="Bessette D."/>
            <person name="Bloom T."/>
            <person name="Blye J."/>
            <person name="Boguslavskiy L."/>
            <person name="Bonnet C."/>
            <person name="Boukhgalter B."/>
            <person name="Bourzgui I."/>
            <person name="Brown A."/>
            <person name="Cahill P."/>
            <person name="Channer S."/>
            <person name="Cheshatsang Y."/>
            <person name="Chuda L."/>
            <person name="Citroen M."/>
            <person name="Collymore A."/>
            <person name="Cooke P."/>
            <person name="Costello M."/>
            <person name="D'Aco K."/>
            <person name="Daza R."/>
            <person name="De Haan G."/>
            <person name="DeGray S."/>
            <person name="DeMaso C."/>
            <person name="Dhargay N."/>
            <person name="Dooley K."/>
            <person name="Dooley E."/>
            <person name="Doricent M."/>
            <person name="Dorje P."/>
            <person name="Dorjee K."/>
            <person name="Dupes A."/>
            <person name="Elong R."/>
            <person name="Falk J."/>
            <person name="Farina A."/>
            <person name="Faro S."/>
            <person name="Ferguson D."/>
            <person name="Fisher S."/>
            <person name="Foley C.D."/>
            <person name="Franke A."/>
            <person name="Friedrich D."/>
            <person name="Gadbois L."/>
            <person name="Gearin G."/>
            <person name="Gearin C.R."/>
            <person name="Giannoukos G."/>
            <person name="Goode T."/>
            <person name="Graham J."/>
            <person name="Grandbois E."/>
            <person name="Grewal S."/>
            <person name="Gyaltsen K."/>
            <person name="Hafez N."/>
            <person name="Hagos B."/>
            <person name="Hall J."/>
            <person name="Henson C."/>
            <person name="Hollinger A."/>
            <person name="Honan T."/>
            <person name="Huard M.D."/>
            <person name="Hughes L."/>
            <person name="Hurhula B."/>
            <person name="Husby M.E."/>
            <person name="Kamat A."/>
            <person name="Kanga B."/>
            <person name="Kashin S."/>
            <person name="Khazanovich D."/>
            <person name="Kisner P."/>
            <person name="Lance K."/>
            <person name="Lara M."/>
            <person name="Lee W."/>
            <person name="Lennon N."/>
            <person name="Letendre F."/>
            <person name="LeVine R."/>
            <person name="Lipovsky A."/>
            <person name="Liu X."/>
            <person name="Liu J."/>
            <person name="Liu S."/>
            <person name="Lokyitsang T."/>
            <person name="Lokyitsang Y."/>
            <person name="Lubonja R."/>
            <person name="Lui A."/>
            <person name="MacDonald P."/>
            <person name="Magnisalis V."/>
            <person name="Maru K."/>
            <person name="Matthews C."/>
            <person name="McCusker W."/>
            <person name="McDonough S."/>
            <person name="Mehta T."/>
            <person name="Meldrim J."/>
            <person name="Meneus L."/>
            <person name="Mihai O."/>
            <person name="Mihalev A."/>
            <person name="Mihova T."/>
            <person name="Mittelman R."/>
            <person name="Mlenga V."/>
            <person name="Montmayeur A."/>
            <person name="Mulrain L."/>
            <person name="Navidi A."/>
            <person name="Naylor J."/>
            <person name="Negash T."/>
            <person name="Nguyen T."/>
            <person name="Nguyen N."/>
            <person name="Nicol R."/>
            <person name="Norbu C."/>
            <person name="Norbu N."/>
            <person name="Novod N."/>
            <person name="O'Neill B."/>
            <person name="Osman S."/>
            <person name="Markiewicz E."/>
            <person name="Oyono O.L."/>
            <person name="Patti C."/>
            <person name="Phunkhang P."/>
            <person name="Pierre F."/>
            <person name="Priest M."/>
            <person name="Raghuraman S."/>
            <person name="Rege F."/>
            <person name="Reyes R."/>
            <person name="Rise C."/>
            <person name="Rogov P."/>
            <person name="Ross K."/>
            <person name="Ryan E."/>
            <person name="Settipalli S."/>
            <person name="Shea T."/>
            <person name="Sherpa N."/>
            <person name="Shi L."/>
            <person name="Shih D."/>
            <person name="Sparrow T."/>
            <person name="Spaulding J."/>
            <person name="Stalker J."/>
            <person name="Stange-Thomann N."/>
            <person name="Stavropoulos S."/>
            <person name="Stone C."/>
            <person name="Strader C."/>
            <person name="Tesfaye S."/>
            <person name="Thomson T."/>
            <person name="Thoulutsang Y."/>
            <person name="Thoulutsang D."/>
            <person name="Topham K."/>
            <person name="Topping I."/>
            <person name="Tsamla T."/>
            <person name="Vassiliev H."/>
            <person name="Vo A."/>
            <person name="Wangchuk T."/>
            <person name="Wangdi T."/>
            <person name="Weiand M."/>
            <person name="Wilkinson J."/>
            <person name="Wilson A."/>
            <person name="Yadav S."/>
            <person name="Young G."/>
            <person name="Yu Q."/>
            <person name="Zembek L."/>
            <person name="Zhong D."/>
            <person name="Zimmer A."/>
            <person name="Zwirko Z."/>
            <person name="Jaffe D.B."/>
            <person name="Alvarez P."/>
            <person name="Brockman W."/>
            <person name="Butler J."/>
            <person name="Chin C."/>
            <person name="Gnerre S."/>
            <person name="Grabherr M."/>
            <person name="Kleber M."/>
            <person name="Mauceli E."/>
            <person name="MacCallum I."/>
        </authorList>
    </citation>
    <scope>NUCLEOTIDE SEQUENCE [LARGE SCALE GENOMIC DNA]</scope>
    <source>
        <strain evidence="7">Tucson 14030-0811.24</strain>
    </source>
</reference>
<dbReference type="OrthoDB" id="5141738at2759"/>
<dbReference type="Pfam" id="PF07690">
    <property type="entry name" value="MFS_1"/>
    <property type="match status" value="1"/>
</dbReference>
<feature type="transmembrane region" description="Helical" evidence="5">
    <location>
        <begin position="496"/>
        <end position="516"/>
    </location>
</feature>
<feature type="transmembrane region" description="Helical" evidence="5">
    <location>
        <begin position="522"/>
        <end position="545"/>
    </location>
</feature>
<feature type="transmembrane region" description="Helical" evidence="5">
    <location>
        <begin position="279"/>
        <end position="297"/>
    </location>
</feature>
<dbReference type="PANTHER" id="PTHR24064">
    <property type="entry name" value="SOLUTE CARRIER FAMILY 22 MEMBER"/>
    <property type="match status" value="1"/>
</dbReference>
<name>B4NGD2_DROWI</name>
<evidence type="ECO:0000313" key="7">
    <source>
        <dbReference type="Proteomes" id="UP000007798"/>
    </source>
</evidence>
<feature type="transmembrane region" description="Helical" evidence="5">
    <location>
        <begin position="461"/>
        <end position="484"/>
    </location>
</feature>
<accession>B4NGD2</accession>
<evidence type="ECO:0000256" key="1">
    <source>
        <dbReference type="ARBA" id="ARBA00004141"/>
    </source>
</evidence>
<dbReference type="InterPro" id="IPR011701">
    <property type="entry name" value="MFS"/>
</dbReference>
<dbReference type="GO" id="GO:0016020">
    <property type="term" value="C:membrane"/>
    <property type="evidence" value="ECO:0007669"/>
    <property type="project" value="UniProtKB-SubCell"/>
</dbReference>
<comment type="subcellular location">
    <subcellularLocation>
        <location evidence="1">Membrane</location>
        <topology evidence="1">Multi-pass membrane protein</topology>
    </subcellularLocation>
</comment>